<evidence type="ECO:0000256" key="5">
    <source>
        <dbReference type="ARBA" id="ARBA00023002"/>
    </source>
</evidence>
<evidence type="ECO:0000256" key="4">
    <source>
        <dbReference type="ARBA" id="ARBA00022857"/>
    </source>
</evidence>
<keyword evidence="9" id="KW-1185">Reference proteome</keyword>
<dbReference type="PANTHER" id="PTHR43303">
    <property type="entry name" value="NADPH DEHYDROGENASE C23G7.10C-RELATED"/>
    <property type="match status" value="1"/>
</dbReference>
<dbReference type="AlphaFoldDB" id="A0A1H6DEB7"/>
<dbReference type="Pfam" id="PF00724">
    <property type="entry name" value="Oxidored_FMN"/>
    <property type="match status" value="1"/>
</dbReference>
<evidence type="ECO:0000256" key="2">
    <source>
        <dbReference type="ARBA" id="ARBA00022630"/>
    </source>
</evidence>
<accession>A0A1I1Z8F4</accession>
<dbReference type="Proteomes" id="UP000199690">
    <property type="component" value="Unassembled WGS sequence"/>
</dbReference>
<evidence type="ECO:0000313" key="9">
    <source>
        <dbReference type="Proteomes" id="UP000199690"/>
    </source>
</evidence>
<evidence type="ECO:0000259" key="6">
    <source>
        <dbReference type="Pfam" id="PF00724"/>
    </source>
</evidence>
<evidence type="ECO:0000313" key="7">
    <source>
        <dbReference type="EMBL" id="SEG83055.1"/>
    </source>
</evidence>
<organism evidence="7 10">
    <name type="scientific">Saccharopolyspora kobensis</name>
    <dbReference type="NCBI Taxonomy" id="146035"/>
    <lineage>
        <taxon>Bacteria</taxon>
        <taxon>Bacillati</taxon>
        <taxon>Actinomycetota</taxon>
        <taxon>Actinomycetes</taxon>
        <taxon>Pseudonocardiales</taxon>
        <taxon>Pseudonocardiaceae</taxon>
        <taxon>Saccharopolyspora</taxon>
    </lineage>
</organism>
<keyword evidence="5" id="KW-0560">Oxidoreductase</keyword>
<keyword evidence="2" id="KW-0285">Flavoprotein</keyword>
<sequence length="357" mass="38850">MSDVSHLFEPIKLRDLVIRNRVWVSPMCQYSATDGVPNDWHLVHLGQFATGGAGLVISEATAVVPEGRISPQDTGLWNDEQVAAWRRINDFLHAQGAATGVQLAHAGRKASTSAPWEGGQTVPASEGGWETVSSTANAFGTNAAPRALTEAEVAELPAQFAAAARRAEEAGFDVVELHFAHGYLAHQFYSPLVNDRTDRYGGDFDNRVRVLLEITEAVREAWPADRPLFVRISATDWVEGGWTGEDSVRLSRLLAERGVDLVDASTGGAVPKADIPISAGYQVRFARQVRNEADVPTAAVGLITSPEQAEEIVASGSADAVLLGRELLRDPHWPLRAADRLHADNIWPKQYERARRI</sequence>
<dbReference type="EMBL" id="FNVB01000006">
    <property type="protein sequence ID" value="SEG83055.1"/>
    <property type="molecule type" value="Genomic_DNA"/>
</dbReference>
<keyword evidence="4" id="KW-0521">NADP</keyword>
<keyword evidence="3" id="KW-0288">FMN</keyword>
<evidence type="ECO:0000256" key="3">
    <source>
        <dbReference type="ARBA" id="ARBA00022643"/>
    </source>
</evidence>
<evidence type="ECO:0000256" key="1">
    <source>
        <dbReference type="ARBA" id="ARBA00001917"/>
    </source>
</evidence>
<dbReference type="CDD" id="cd02932">
    <property type="entry name" value="OYE_YqiM_FMN"/>
    <property type="match status" value="1"/>
</dbReference>
<proteinExistence type="predicted"/>
<dbReference type="GO" id="GO:0003959">
    <property type="term" value="F:NADPH dehydrogenase activity"/>
    <property type="evidence" value="ECO:0007669"/>
    <property type="project" value="InterPro"/>
</dbReference>
<dbReference type="SUPFAM" id="SSF51395">
    <property type="entry name" value="FMN-linked oxidoreductases"/>
    <property type="match status" value="1"/>
</dbReference>
<protein>
    <submittedName>
        <fullName evidence="7">2,4-dienoyl-CoA reductase</fullName>
    </submittedName>
</protein>
<dbReference type="Gene3D" id="3.20.20.70">
    <property type="entry name" value="Aldolase class I"/>
    <property type="match status" value="1"/>
</dbReference>
<gene>
    <name evidence="7" type="ORF">SAMN02982929_04187</name>
    <name evidence="8" type="ORF">SAMN05216506_110104</name>
</gene>
<dbReference type="InterPro" id="IPR013785">
    <property type="entry name" value="Aldolase_TIM"/>
</dbReference>
<dbReference type="GO" id="GO:0050661">
    <property type="term" value="F:NADP binding"/>
    <property type="evidence" value="ECO:0007669"/>
    <property type="project" value="InterPro"/>
</dbReference>
<dbReference type="PANTHER" id="PTHR43303:SF4">
    <property type="entry name" value="NADPH DEHYDROGENASE C23G7.10C-RELATED"/>
    <property type="match status" value="1"/>
</dbReference>
<name>A0A1H6DEB7_9PSEU</name>
<dbReference type="InterPro" id="IPR044152">
    <property type="entry name" value="YqjM-like"/>
</dbReference>
<comment type="cofactor">
    <cofactor evidence="1">
        <name>FMN</name>
        <dbReference type="ChEBI" id="CHEBI:58210"/>
    </cofactor>
</comment>
<evidence type="ECO:0000313" key="10">
    <source>
        <dbReference type="Proteomes" id="UP000236729"/>
    </source>
</evidence>
<reference evidence="7" key="2">
    <citation type="submission" date="2016-10" db="EMBL/GenBank/DDBJ databases">
        <authorList>
            <person name="de Groot N.N."/>
        </authorList>
    </citation>
    <scope>NUCLEOTIDE SEQUENCE [LARGE SCALE GENOMIC DNA]</scope>
    <source>
        <strain evidence="7">ATCC 20501</strain>
    </source>
</reference>
<feature type="domain" description="NADH:flavin oxidoreductase/NADH oxidase N-terminal" evidence="6">
    <location>
        <begin position="7"/>
        <end position="341"/>
    </location>
</feature>
<accession>A0A1H6DEB7</accession>
<dbReference type="EMBL" id="FOME01000010">
    <property type="protein sequence ID" value="SFE27997.1"/>
    <property type="molecule type" value="Genomic_DNA"/>
</dbReference>
<dbReference type="GO" id="GO:0010181">
    <property type="term" value="F:FMN binding"/>
    <property type="evidence" value="ECO:0007669"/>
    <property type="project" value="InterPro"/>
</dbReference>
<dbReference type="SMR" id="A0A1H6DEB7"/>
<evidence type="ECO:0000313" key="8">
    <source>
        <dbReference type="EMBL" id="SFE27997.1"/>
    </source>
</evidence>
<dbReference type="InterPro" id="IPR001155">
    <property type="entry name" value="OxRdtase_FMN_N"/>
</dbReference>
<reference evidence="9 10" key="1">
    <citation type="submission" date="2016-10" db="EMBL/GenBank/DDBJ databases">
        <authorList>
            <person name="Varghese N."/>
            <person name="Submissions S."/>
        </authorList>
    </citation>
    <scope>NUCLEOTIDE SEQUENCE [LARGE SCALE GENOMIC DNA]</scope>
    <source>
        <strain evidence="10">ATCC 20501</strain>
        <strain evidence="8 9">CGMCC 4.3529</strain>
    </source>
</reference>
<dbReference type="Proteomes" id="UP000236729">
    <property type="component" value="Unassembled WGS sequence"/>
</dbReference>